<reference evidence="3" key="1">
    <citation type="submission" date="2020-11" db="EMBL/GenBank/DDBJ databases">
        <title>Isolation and identification of active actinomycetes.</title>
        <authorList>
            <person name="Yu B."/>
        </authorList>
    </citation>
    <scope>NUCLEOTIDE SEQUENCE</scope>
    <source>
        <strain evidence="3">NEAU-YB345</strain>
    </source>
</reference>
<dbReference type="Pfam" id="PF07905">
    <property type="entry name" value="PucR"/>
    <property type="match status" value="1"/>
</dbReference>
<evidence type="ECO:0000313" key="3">
    <source>
        <dbReference type="EMBL" id="MBF9068741.1"/>
    </source>
</evidence>
<dbReference type="InterPro" id="IPR012914">
    <property type="entry name" value="PucR_dom"/>
</dbReference>
<name>A0A931B1V6_9ACTN</name>
<feature type="domain" description="PucR C-terminal helix-turn-helix" evidence="2">
    <location>
        <begin position="459"/>
        <end position="516"/>
    </location>
</feature>
<organism evidence="3 4">
    <name type="scientific">Streptacidiphilus fuscans</name>
    <dbReference type="NCBI Taxonomy" id="2789292"/>
    <lineage>
        <taxon>Bacteria</taxon>
        <taxon>Bacillati</taxon>
        <taxon>Actinomycetota</taxon>
        <taxon>Actinomycetes</taxon>
        <taxon>Kitasatosporales</taxon>
        <taxon>Streptomycetaceae</taxon>
        <taxon>Streptacidiphilus</taxon>
    </lineage>
</organism>
<dbReference type="EMBL" id="JADPRT010000004">
    <property type="protein sequence ID" value="MBF9068741.1"/>
    <property type="molecule type" value="Genomic_DNA"/>
</dbReference>
<dbReference type="Gene3D" id="1.10.10.2840">
    <property type="entry name" value="PucR C-terminal helix-turn-helix domain"/>
    <property type="match status" value="1"/>
</dbReference>
<dbReference type="RefSeq" id="WP_196193896.1">
    <property type="nucleotide sequence ID" value="NZ_JADPRT010000004.1"/>
</dbReference>
<dbReference type="PANTHER" id="PTHR33744:SF1">
    <property type="entry name" value="DNA-BINDING TRANSCRIPTIONAL ACTIVATOR ADER"/>
    <property type="match status" value="1"/>
</dbReference>
<dbReference type="Pfam" id="PF13556">
    <property type="entry name" value="HTH_30"/>
    <property type="match status" value="1"/>
</dbReference>
<proteinExistence type="predicted"/>
<gene>
    <name evidence="3" type="ORF">I2501_11980</name>
</gene>
<sequence length="522" mass="53407">MLTVRGLLAEPGLGLRAVAGLAGLDRPLASAHVSEVPDPAPWLQGGELMMTTGMLLSPEHAEGYLGRIAEAGASAVALGLGVELTFHEAPQWLAEAADRLDLPLLEVPQQTPFIAVTKAVFARLAEDQYAELAKAHDAQRALTAAAARGGGPAPLLAALARSTERWAVVTDPLGHPLVAEPTAAAERAGLIDPELERLRAAGLRGGAVVSGPEGEVRAMPLGVDRLLGFLLVGGVTAPGTYERALAATAACLLSLDAERTAAAERLAREARGAALRRLVTEELSAELAGGLLRAARGGAAPEAGGPPGRRLRIGALRAEDEAGDTAPLLDRIALVAPGVAAFDLVEANVGTGGSSAAERVAVALLPEDGDIEAALPLGELGDIRVGVSAGVRPEEAPAALRQARYALGVGRRTGSRVTDAAGAGSSGLLLSLGGPTVLAGFASAVLDPLEDILDGGQTLPTLRAFLDANGAWETAAADLGVHRHTLRHRIRRIAQASGRDLESATERMDLALAFLARDLAGE</sequence>
<feature type="domain" description="Purine catabolism PurC-like" evidence="1">
    <location>
        <begin position="7"/>
        <end position="123"/>
    </location>
</feature>
<evidence type="ECO:0000313" key="4">
    <source>
        <dbReference type="Proteomes" id="UP000657385"/>
    </source>
</evidence>
<dbReference type="InterPro" id="IPR025736">
    <property type="entry name" value="PucR_C-HTH_dom"/>
</dbReference>
<evidence type="ECO:0000259" key="1">
    <source>
        <dbReference type="Pfam" id="PF07905"/>
    </source>
</evidence>
<protein>
    <submittedName>
        <fullName evidence="3">PucR family transcriptional regulator</fullName>
    </submittedName>
</protein>
<dbReference type="InterPro" id="IPR051448">
    <property type="entry name" value="CdaR-like_regulators"/>
</dbReference>
<dbReference type="InterPro" id="IPR042070">
    <property type="entry name" value="PucR_C-HTH_sf"/>
</dbReference>
<dbReference type="Proteomes" id="UP000657385">
    <property type="component" value="Unassembled WGS sequence"/>
</dbReference>
<comment type="caution">
    <text evidence="3">The sequence shown here is derived from an EMBL/GenBank/DDBJ whole genome shotgun (WGS) entry which is preliminary data.</text>
</comment>
<dbReference type="PANTHER" id="PTHR33744">
    <property type="entry name" value="CARBOHYDRATE DIACID REGULATOR"/>
    <property type="match status" value="1"/>
</dbReference>
<dbReference type="AlphaFoldDB" id="A0A931B1V6"/>
<evidence type="ECO:0000259" key="2">
    <source>
        <dbReference type="Pfam" id="PF13556"/>
    </source>
</evidence>
<accession>A0A931B1V6</accession>
<keyword evidence="4" id="KW-1185">Reference proteome</keyword>